<dbReference type="EMBL" id="BAABHK010000022">
    <property type="protein sequence ID" value="GAA4638402.1"/>
    <property type="molecule type" value="Genomic_DNA"/>
</dbReference>
<evidence type="ECO:0000256" key="10">
    <source>
        <dbReference type="ARBA" id="ARBA00023295"/>
    </source>
</evidence>
<accession>A0ABP8URL9</accession>
<evidence type="ECO:0000313" key="15">
    <source>
        <dbReference type="EMBL" id="GAA4638402.1"/>
    </source>
</evidence>
<organism evidence="15 16">
    <name type="scientific">Actinoallomurus vinaceus</name>
    <dbReference type="NCBI Taxonomy" id="1080074"/>
    <lineage>
        <taxon>Bacteria</taxon>
        <taxon>Bacillati</taxon>
        <taxon>Actinomycetota</taxon>
        <taxon>Actinomycetes</taxon>
        <taxon>Streptosporangiales</taxon>
        <taxon>Thermomonosporaceae</taxon>
        <taxon>Actinoallomurus</taxon>
    </lineage>
</organism>
<dbReference type="PANTHER" id="PTHR15172:SF1">
    <property type="entry name" value="GALACTOCEREBROSIDASE"/>
    <property type="match status" value="1"/>
</dbReference>
<evidence type="ECO:0000256" key="6">
    <source>
        <dbReference type="ARBA" id="ARBA00022963"/>
    </source>
</evidence>
<evidence type="ECO:0000256" key="7">
    <source>
        <dbReference type="ARBA" id="ARBA00023098"/>
    </source>
</evidence>
<feature type="chain" id="PRO_5045313998" description="galactosylceramidase" evidence="13">
    <location>
        <begin position="34"/>
        <end position="808"/>
    </location>
</feature>
<name>A0ABP8URL9_9ACTN</name>
<sequence length="808" mass="85739">MTWASRWRTPLLTVLTLLAGVLVGAAAPSPAHAAATTSITVDGRAPGPAFDGVGAISGGGGNSRLLADYPEPQRSRLLDYLFKPGYGAALQTLKIEIGGDTNSTDGAEASHEHTRGAVDCDQGYEWWLAEQAKAHNPDIKLYGLAWGAPGWIGGGNFWSQDMIDYLMSWLGCAKKHNLGIDYLGGWNERDWNAGWYKNLKSTLVAKGYGSIKVVAADSGWNVADAMTSDPAFKNAVDIVGVHYPCGYNSAFTSCSSTPTARSLGKPLWASENGSEDLDGSPGLDSGRGAPAVARAINRDYIDGQMTSYINWPVIAALYPNLYFQTDGLSLANQPWSGHYRIGKTTWVTAHTTQFTHPGWRYVDSAKGYLGGDRANGSYVTLKPANNSDYTTVIETVDATADQTATFTVTGGLPAGQVHVWSTNLTSDNSADWFAHTQDVTPSGGKYTLTLHPGHVYTVTTTAGGGKGTATPPPSKSLALPYADNFDTPAGTTSPKYFADMNGAFQTVPCGGGRTGKCLRQMAPTRPIHWTDEKSPNPYTIMGDQTWSNYTVTVDALLEPSSTVDVLGRVGQQGRNNNGLNAYHLLVGDSGAWSIQKSDTNWNWTTLPGASGKTAKPLGAGTWHRISLTMQGSKLSASIDGTKVGEATDASFGSGQAGLGVTDYKTVQFDDFAVSPGTATPSVSGPVTSGIAGKCLDDDRNAGDNGTHAQLWDCNRTDAQVWAWAGGTLTHNGKCLDVAGEGVANGTLVQLWDCNGGAHQQWSPQPDGTLKNVLSGRCLDDPEWKTVNGTQLDVWDCNGGANQQWRLPS</sequence>
<protein>
    <recommendedName>
        <fullName evidence="2">galactosylceramidase</fullName>
        <ecNumber evidence="2">3.2.1.46</ecNumber>
    </recommendedName>
    <alternativeName>
        <fullName evidence="11">Galactosylceramidase</fullName>
    </alternativeName>
</protein>
<dbReference type="InterPro" id="IPR013320">
    <property type="entry name" value="ConA-like_dom_sf"/>
</dbReference>
<dbReference type="SMART" id="SM00458">
    <property type="entry name" value="RICIN"/>
    <property type="match status" value="1"/>
</dbReference>
<dbReference type="InterPro" id="IPR000772">
    <property type="entry name" value="Ricin_B_lectin"/>
</dbReference>
<feature type="region of interest" description="Disordered" evidence="12">
    <location>
        <begin position="265"/>
        <end position="286"/>
    </location>
</feature>
<keyword evidence="6" id="KW-0442">Lipid degradation</keyword>
<dbReference type="Pfam" id="PF17387">
    <property type="entry name" value="Glyco_hydro_59M"/>
    <property type="match status" value="1"/>
</dbReference>
<keyword evidence="3 13" id="KW-0732">Signal</keyword>
<keyword evidence="7" id="KW-0443">Lipid metabolism</keyword>
<dbReference type="PROSITE" id="PS50231">
    <property type="entry name" value="RICIN_B_LECTIN"/>
    <property type="match status" value="1"/>
</dbReference>
<dbReference type="Proteomes" id="UP001501442">
    <property type="component" value="Unassembled WGS sequence"/>
</dbReference>
<evidence type="ECO:0000256" key="1">
    <source>
        <dbReference type="ARBA" id="ARBA00005637"/>
    </source>
</evidence>
<dbReference type="InterPro" id="IPR017853">
    <property type="entry name" value="GH"/>
</dbReference>
<evidence type="ECO:0000256" key="5">
    <source>
        <dbReference type="ARBA" id="ARBA00022919"/>
    </source>
</evidence>
<evidence type="ECO:0000256" key="3">
    <source>
        <dbReference type="ARBA" id="ARBA00022729"/>
    </source>
</evidence>
<reference evidence="16" key="1">
    <citation type="journal article" date="2019" name="Int. J. Syst. Evol. Microbiol.">
        <title>The Global Catalogue of Microorganisms (GCM) 10K type strain sequencing project: providing services to taxonomists for standard genome sequencing and annotation.</title>
        <authorList>
            <consortium name="The Broad Institute Genomics Platform"/>
            <consortium name="The Broad Institute Genome Sequencing Center for Infectious Disease"/>
            <person name="Wu L."/>
            <person name="Ma J."/>
        </authorList>
    </citation>
    <scope>NUCLEOTIDE SEQUENCE [LARGE SCALE GENOMIC DNA]</scope>
    <source>
        <strain evidence="16">JCM 17939</strain>
    </source>
</reference>
<evidence type="ECO:0000256" key="9">
    <source>
        <dbReference type="ARBA" id="ARBA00023180"/>
    </source>
</evidence>
<dbReference type="Pfam" id="PF21708">
    <property type="entry name" value="Glyco_hydro_59_C"/>
    <property type="match status" value="1"/>
</dbReference>
<dbReference type="InterPro" id="IPR035394">
    <property type="entry name" value="Glyco_hydro_59_dom"/>
</dbReference>
<dbReference type="InterPro" id="IPR035992">
    <property type="entry name" value="Ricin_B-like_lectins"/>
</dbReference>
<keyword evidence="9" id="KW-0325">Glycoprotein</keyword>
<feature type="domain" description="Ricin B lectin" evidence="14">
    <location>
        <begin position="684"/>
        <end position="807"/>
    </location>
</feature>
<keyword evidence="4" id="KW-0378">Hydrolase</keyword>
<dbReference type="Gene3D" id="2.60.120.560">
    <property type="entry name" value="Exo-inulinase, domain 1"/>
    <property type="match status" value="1"/>
</dbReference>
<evidence type="ECO:0000313" key="16">
    <source>
        <dbReference type="Proteomes" id="UP001501442"/>
    </source>
</evidence>
<proteinExistence type="inferred from homology"/>
<dbReference type="RefSeq" id="WP_345441800.1">
    <property type="nucleotide sequence ID" value="NZ_BAABHK010000022.1"/>
</dbReference>
<comment type="caution">
    <text evidence="15">The sequence shown here is derived from an EMBL/GenBank/DDBJ whole genome shotgun (WGS) entry which is preliminary data.</text>
</comment>
<dbReference type="Pfam" id="PF02057">
    <property type="entry name" value="Glyco_hydro_59"/>
    <property type="match status" value="1"/>
</dbReference>
<dbReference type="InterPro" id="IPR001286">
    <property type="entry name" value="Glyco_hydro_59"/>
</dbReference>
<dbReference type="SUPFAM" id="SSF49899">
    <property type="entry name" value="Concanavalin A-like lectins/glucanases"/>
    <property type="match status" value="1"/>
</dbReference>
<evidence type="ECO:0000256" key="12">
    <source>
        <dbReference type="SAM" id="MobiDB-lite"/>
    </source>
</evidence>
<gene>
    <name evidence="15" type="ORF">GCM10023196_095960</name>
</gene>
<dbReference type="InterPro" id="IPR013785">
    <property type="entry name" value="Aldolase_TIM"/>
</dbReference>
<dbReference type="CDD" id="cd23451">
    <property type="entry name" value="beta-trefoil_Ricin_laminarinase"/>
    <property type="match status" value="1"/>
</dbReference>
<comment type="similarity">
    <text evidence="1">Belongs to the glycosyl hydrolase 59 family.</text>
</comment>
<dbReference type="Gene3D" id="3.20.20.70">
    <property type="entry name" value="Aldolase class I"/>
    <property type="match status" value="1"/>
</dbReference>
<evidence type="ECO:0000259" key="14">
    <source>
        <dbReference type="SMART" id="SM00458"/>
    </source>
</evidence>
<dbReference type="InterPro" id="IPR049161">
    <property type="entry name" value="GH59_cat"/>
</dbReference>
<evidence type="ECO:0000256" key="2">
    <source>
        <dbReference type="ARBA" id="ARBA00012657"/>
    </source>
</evidence>
<evidence type="ECO:0000256" key="13">
    <source>
        <dbReference type="SAM" id="SignalP"/>
    </source>
</evidence>
<keyword evidence="10" id="KW-0326">Glycosidase</keyword>
<keyword evidence="5" id="KW-0746">Sphingolipid metabolism</keyword>
<keyword evidence="8" id="KW-1015">Disulfide bond</keyword>
<evidence type="ECO:0000256" key="4">
    <source>
        <dbReference type="ARBA" id="ARBA00022801"/>
    </source>
</evidence>
<evidence type="ECO:0000256" key="11">
    <source>
        <dbReference type="ARBA" id="ARBA00033098"/>
    </source>
</evidence>
<dbReference type="Gene3D" id="3.20.20.80">
    <property type="entry name" value="Glycosidases"/>
    <property type="match status" value="1"/>
</dbReference>
<dbReference type="SUPFAM" id="SSF51445">
    <property type="entry name" value="(Trans)glycosidases"/>
    <property type="match status" value="1"/>
</dbReference>
<dbReference type="PANTHER" id="PTHR15172">
    <property type="entry name" value="GALACTOCEREBROSIDASE"/>
    <property type="match status" value="1"/>
</dbReference>
<keyword evidence="16" id="KW-1185">Reference proteome</keyword>
<feature type="signal peptide" evidence="13">
    <location>
        <begin position="1"/>
        <end position="33"/>
    </location>
</feature>
<evidence type="ECO:0000256" key="8">
    <source>
        <dbReference type="ARBA" id="ARBA00023157"/>
    </source>
</evidence>
<dbReference type="InterPro" id="IPR049162">
    <property type="entry name" value="GH59_C"/>
</dbReference>
<dbReference type="SUPFAM" id="SSF50370">
    <property type="entry name" value="Ricin B-like lectins"/>
    <property type="match status" value="1"/>
</dbReference>
<dbReference type="Pfam" id="PF00652">
    <property type="entry name" value="Ricin_B_lectin"/>
    <property type="match status" value="1"/>
</dbReference>
<dbReference type="Gene3D" id="2.80.10.50">
    <property type="match status" value="1"/>
</dbReference>
<dbReference type="EC" id="3.2.1.46" evidence="2"/>